<dbReference type="SUPFAM" id="SSF103473">
    <property type="entry name" value="MFS general substrate transporter"/>
    <property type="match status" value="1"/>
</dbReference>
<dbReference type="PROSITE" id="PS50850">
    <property type="entry name" value="MFS"/>
    <property type="match status" value="1"/>
</dbReference>
<feature type="transmembrane region" description="Helical" evidence="8">
    <location>
        <begin position="355"/>
        <end position="383"/>
    </location>
</feature>
<feature type="transmembrane region" description="Helical" evidence="8">
    <location>
        <begin position="327"/>
        <end position="349"/>
    </location>
</feature>
<feature type="domain" description="Major facilitator superfamily (MFS) profile" evidence="9">
    <location>
        <begin position="17"/>
        <end position="460"/>
    </location>
</feature>
<gene>
    <name evidence="10" type="primary">xylT_2</name>
    <name evidence="10" type="ORF">IWT126_02304</name>
</gene>
<reference evidence="10 11" key="1">
    <citation type="submission" date="2015-11" db="EMBL/GenBank/DDBJ databases">
        <title>Draft genome sequences of new species of the genus Lactobacillus isolated from orchardgrass silage.</title>
        <authorList>
            <person name="Tohno M."/>
            <person name="Tanizawa Y."/>
            <person name="Arita M."/>
        </authorList>
    </citation>
    <scope>NUCLEOTIDE SEQUENCE [LARGE SCALE GENOMIC DNA]</scope>
    <source>
        <strain evidence="10 11">IWT126</strain>
    </source>
</reference>
<feature type="transmembrane region" description="Helical" evidence="8">
    <location>
        <begin position="433"/>
        <end position="452"/>
    </location>
</feature>
<evidence type="ECO:0000256" key="2">
    <source>
        <dbReference type="ARBA" id="ARBA00010992"/>
    </source>
</evidence>
<comment type="caution">
    <text evidence="10">The sequence shown here is derived from an EMBL/GenBank/DDBJ whole genome shotgun (WGS) entry which is preliminary data.</text>
</comment>
<keyword evidence="5 8" id="KW-1133">Transmembrane helix</keyword>
<keyword evidence="3 7" id="KW-0813">Transport</keyword>
<accession>A0A1Z5IKM5</accession>
<dbReference type="PRINTS" id="PR00171">
    <property type="entry name" value="SUGRTRNSPORT"/>
</dbReference>
<evidence type="ECO:0000256" key="4">
    <source>
        <dbReference type="ARBA" id="ARBA00022692"/>
    </source>
</evidence>
<feature type="transmembrane region" description="Helical" evidence="8">
    <location>
        <begin position="110"/>
        <end position="131"/>
    </location>
</feature>
<dbReference type="GO" id="GO:0005886">
    <property type="term" value="C:plasma membrane"/>
    <property type="evidence" value="ECO:0007669"/>
    <property type="project" value="UniProtKB-SubCell"/>
</dbReference>
<dbReference type="NCBIfam" id="TIGR00879">
    <property type="entry name" value="SP"/>
    <property type="match status" value="1"/>
</dbReference>
<dbReference type="InterPro" id="IPR020846">
    <property type="entry name" value="MFS_dom"/>
</dbReference>
<dbReference type="InterPro" id="IPR005829">
    <property type="entry name" value="Sugar_transporter_CS"/>
</dbReference>
<dbReference type="EMBL" id="BCMG01000014">
    <property type="protein sequence ID" value="GAX02239.1"/>
    <property type="molecule type" value="Genomic_DNA"/>
</dbReference>
<feature type="transmembrane region" description="Helical" evidence="8">
    <location>
        <begin position="143"/>
        <end position="161"/>
    </location>
</feature>
<evidence type="ECO:0000256" key="3">
    <source>
        <dbReference type="ARBA" id="ARBA00022448"/>
    </source>
</evidence>
<organism evidence="10 11">
    <name type="scientific">Secundilactobacillus silagei JCM 19001</name>
    <dbReference type="NCBI Taxonomy" id="1302250"/>
    <lineage>
        <taxon>Bacteria</taxon>
        <taxon>Bacillati</taxon>
        <taxon>Bacillota</taxon>
        <taxon>Bacilli</taxon>
        <taxon>Lactobacillales</taxon>
        <taxon>Lactobacillaceae</taxon>
        <taxon>Secundilactobacillus</taxon>
    </lineage>
</organism>
<dbReference type="InterPro" id="IPR005828">
    <property type="entry name" value="MFS_sugar_transport-like"/>
</dbReference>
<dbReference type="GO" id="GO:0022857">
    <property type="term" value="F:transmembrane transporter activity"/>
    <property type="evidence" value="ECO:0007669"/>
    <property type="project" value="InterPro"/>
</dbReference>
<evidence type="ECO:0000259" key="9">
    <source>
        <dbReference type="PROSITE" id="PS50850"/>
    </source>
</evidence>
<dbReference type="Pfam" id="PF00083">
    <property type="entry name" value="Sugar_tr"/>
    <property type="match status" value="1"/>
</dbReference>
<feature type="transmembrane region" description="Helical" evidence="8">
    <location>
        <begin position="295"/>
        <end position="315"/>
    </location>
</feature>
<evidence type="ECO:0000313" key="11">
    <source>
        <dbReference type="Proteomes" id="UP000198402"/>
    </source>
</evidence>
<dbReference type="InterPro" id="IPR036259">
    <property type="entry name" value="MFS_trans_sf"/>
</dbReference>
<comment type="subcellular location">
    <subcellularLocation>
        <location evidence="1">Cell membrane</location>
        <topology evidence="1">Multi-pass membrane protein</topology>
    </subcellularLocation>
</comment>
<feature type="transmembrane region" description="Helical" evidence="8">
    <location>
        <begin position="181"/>
        <end position="200"/>
    </location>
</feature>
<protein>
    <submittedName>
        <fullName evidence="10">D-xylose proton-symporter</fullName>
    </submittedName>
</protein>
<keyword evidence="4 8" id="KW-0812">Transmembrane</keyword>
<dbReference type="PROSITE" id="PS00216">
    <property type="entry name" value="SUGAR_TRANSPORT_1"/>
    <property type="match status" value="1"/>
</dbReference>
<dbReference type="PANTHER" id="PTHR48020">
    <property type="entry name" value="PROTON MYO-INOSITOL COTRANSPORTER"/>
    <property type="match status" value="1"/>
</dbReference>
<dbReference type="AlphaFoldDB" id="A0A1Z5IKM5"/>
<evidence type="ECO:0000256" key="8">
    <source>
        <dbReference type="SAM" id="Phobius"/>
    </source>
</evidence>
<keyword evidence="11" id="KW-1185">Reference proteome</keyword>
<dbReference type="OrthoDB" id="9783823at2"/>
<feature type="transmembrane region" description="Helical" evidence="8">
    <location>
        <begin position="12"/>
        <end position="41"/>
    </location>
</feature>
<feature type="transmembrane region" description="Helical" evidence="8">
    <location>
        <begin position="53"/>
        <end position="73"/>
    </location>
</feature>
<dbReference type="Gene3D" id="1.20.1250.20">
    <property type="entry name" value="MFS general substrate transporter like domains"/>
    <property type="match status" value="2"/>
</dbReference>
<keyword evidence="6 8" id="KW-0472">Membrane</keyword>
<evidence type="ECO:0000256" key="6">
    <source>
        <dbReference type="ARBA" id="ARBA00023136"/>
    </source>
</evidence>
<comment type="similarity">
    <text evidence="2 7">Belongs to the major facilitator superfamily. Sugar transporter (TC 2.A.1.1) family.</text>
</comment>
<proteinExistence type="inferred from homology"/>
<sequence>MSNAGTTKQHHLPVSVIYFFGALGGLLFGYDTGVISGAMLFIGHELNIANGSFQYGFLTASTSIGAVFGAFFIGPLSDRFGRRHLLITAAIIFFFAALGSAFSPEYIALVSFRFCLGIAVGAASSLIPTYLAELAPAERRGTVGSLFQLMVMTGIFFAYVFNEWFSPQGGLNLSESISWRWMLGLAAVPAAILWIGAIFLPESPRFLVRKHDEKTALAVLRQFNPDEKVVQKDLSDIKAQAAIPSGGWKELFGPVARPVLVMACGLAILQQVMGCNTVLYYAPTIFISAGFSTHFALQSHIVIGIFNVIVTAIAVSIMDKINRKTMLIGGAVGMAASLFIMSTAMLLLHAGNGNLGSWICVIALTLYIAFFSATWGPVMWLMIGEAFPLNIRGLGNSFGAAVNWFANFCVAETFTVLLVAFEPKGVANPEGQGIARLFIVYGLFCVLAIWFVHKKAIETRHRTLEDIESGLRQRAADKGYDPETGELKK</sequence>
<dbReference type="RefSeq" id="WP_054656243.1">
    <property type="nucleotide sequence ID" value="NZ_BBFL01000017.1"/>
</dbReference>
<feature type="transmembrane region" description="Helical" evidence="8">
    <location>
        <begin position="259"/>
        <end position="283"/>
    </location>
</feature>
<dbReference type="PANTHER" id="PTHR48020:SF12">
    <property type="entry name" value="PROTON MYO-INOSITOL COTRANSPORTER"/>
    <property type="match status" value="1"/>
</dbReference>
<feature type="transmembrane region" description="Helical" evidence="8">
    <location>
        <begin position="85"/>
        <end position="104"/>
    </location>
</feature>
<dbReference type="Proteomes" id="UP000198402">
    <property type="component" value="Unassembled WGS sequence"/>
</dbReference>
<feature type="transmembrane region" description="Helical" evidence="8">
    <location>
        <begin position="404"/>
        <end position="421"/>
    </location>
</feature>
<evidence type="ECO:0000313" key="10">
    <source>
        <dbReference type="EMBL" id="GAX02239.1"/>
    </source>
</evidence>
<evidence type="ECO:0000256" key="5">
    <source>
        <dbReference type="ARBA" id="ARBA00022989"/>
    </source>
</evidence>
<dbReference type="InterPro" id="IPR050814">
    <property type="entry name" value="Myo-inositol_Transporter"/>
</dbReference>
<dbReference type="InterPro" id="IPR003663">
    <property type="entry name" value="Sugar/inositol_transpt"/>
</dbReference>
<name>A0A1Z5IKM5_9LACO</name>
<evidence type="ECO:0000256" key="7">
    <source>
        <dbReference type="RuleBase" id="RU003346"/>
    </source>
</evidence>
<evidence type="ECO:0000256" key="1">
    <source>
        <dbReference type="ARBA" id="ARBA00004651"/>
    </source>
</evidence>